<gene>
    <name evidence="1" type="ORF">H9882_05615</name>
</gene>
<reference evidence="1" key="1">
    <citation type="journal article" date="2021" name="PeerJ">
        <title>Extensive microbial diversity within the chicken gut microbiome revealed by metagenomics and culture.</title>
        <authorList>
            <person name="Gilroy R."/>
            <person name="Ravi A."/>
            <person name="Getino M."/>
            <person name="Pursley I."/>
            <person name="Horton D.L."/>
            <person name="Alikhan N.F."/>
            <person name="Baker D."/>
            <person name="Gharbi K."/>
            <person name="Hall N."/>
            <person name="Watson M."/>
            <person name="Adriaenssens E.M."/>
            <person name="Foster-Nyarko E."/>
            <person name="Jarju S."/>
            <person name="Secka A."/>
            <person name="Antonio M."/>
            <person name="Oren A."/>
            <person name="Chaudhuri R.R."/>
            <person name="La Ragione R."/>
            <person name="Hildebrand F."/>
            <person name="Pallen M.J."/>
        </authorList>
    </citation>
    <scope>NUCLEOTIDE SEQUENCE</scope>
    <source>
        <strain evidence="1">B5_2728</strain>
    </source>
</reference>
<evidence type="ECO:0000313" key="1">
    <source>
        <dbReference type="EMBL" id="MBU3806353.1"/>
    </source>
</evidence>
<dbReference type="AlphaFoldDB" id="A0A948T2Q4"/>
<protein>
    <submittedName>
        <fullName evidence="1">Uncharacterized protein</fullName>
    </submittedName>
</protein>
<evidence type="ECO:0000313" key="2">
    <source>
        <dbReference type="Proteomes" id="UP000713596"/>
    </source>
</evidence>
<dbReference type="EMBL" id="JAHLFP010000046">
    <property type="protein sequence ID" value="MBU3806353.1"/>
    <property type="molecule type" value="Genomic_DNA"/>
</dbReference>
<reference evidence="1" key="2">
    <citation type="submission" date="2021-04" db="EMBL/GenBank/DDBJ databases">
        <authorList>
            <person name="Gilroy R."/>
        </authorList>
    </citation>
    <scope>NUCLEOTIDE SEQUENCE</scope>
    <source>
        <strain evidence="1">B5_2728</strain>
    </source>
</reference>
<dbReference type="Proteomes" id="UP000713596">
    <property type="component" value="Unassembled WGS sequence"/>
</dbReference>
<proteinExistence type="predicted"/>
<accession>A0A948T2Q4</accession>
<organism evidence="1 2">
    <name type="scientific">Candidatus Allofournierella pullistercoris</name>
    <dbReference type="NCBI Taxonomy" id="2838597"/>
    <lineage>
        <taxon>Bacteria</taxon>
        <taxon>Bacillati</taxon>
        <taxon>Bacillota</taxon>
        <taxon>Clostridia</taxon>
        <taxon>Eubacteriales</taxon>
        <taxon>Oscillospiraceae</taxon>
        <taxon>Allofournierella</taxon>
    </lineage>
</organism>
<name>A0A948T2Q4_9FIRM</name>
<sequence length="64" mass="7527">MGKGDYHGFRHIYASWAGTRPGKDYDTFDFSREKEAKKDDLLRPIRRPALTIQAGYVRRPKKTR</sequence>
<comment type="caution">
    <text evidence="1">The sequence shown here is derived from an EMBL/GenBank/DDBJ whole genome shotgun (WGS) entry which is preliminary data.</text>
</comment>